<name>A0A8H5CBT2_9AGAR</name>
<evidence type="ECO:0000313" key="1">
    <source>
        <dbReference type="EMBL" id="KAF5338810.1"/>
    </source>
</evidence>
<comment type="caution">
    <text evidence="1">The sequence shown here is derived from an EMBL/GenBank/DDBJ whole genome shotgun (WGS) entry which is preliminary data.</text>
</comment>
<evidence type="ECO:0008006" key="3">
    <source>
        <dbReference type="Google" id="ProtNLM"/>
    </source>
</evidence>
<protein>
    <recommendedName>
        <fullName evidence="3">F-box domain-containing protein</fullName>
    </recommendedName>
</protein>
<dbReference type="PANTHER" id="PTHR38926">
    <property type="entry name" value="F-BOX DOMAIN CONTAINING PROTEIN, EXPRESSED"/>
    <property type="match status" value="1"/>
</dbReference>
<keyword evidence="2" id="KW-1185">Reference proteome</keyword>
<dbReference type="PANTHER" id="PTHR38926:SF5">
    <property type="entry name" value="F-BOX AND LEUCINE-RICH REPEAT PROTEIN 6"/>
    <property type="match status" value="1"/>
</dbReference>
<dbReference type="Gene3D" id="3.80.10.10">
    <property type="entry name" value="Ribonuclease Inhibitor"/>
    <property type="match status" value="1"/>
</dbReference>
<dbReference type="Proteomes" id="UP000559256">
    <property type="component" value="Unassembled WGS sequence"/>
</dbReference>
<reference evidence="1 2" key="1">
    <citation type="journal article" date="2020" name="ISME J.">
        <title>Uncovering the hidden diversity of litter-decomposition mechanisms in mushroom-forming fungi.</title>
        <authorList>
            <person name="Floudas D."/>
            <person name="Bentzer J."/>
            <person name="Ahren D."/>
            <person name="Johansson T."/>
            <person name="Persson P."/>
            <person name="Tunlid A."/>
        </authorList>
    </citation>
    <scope>NUCLEOTIDE SEQUENCE [LARGE SCALE GENOMIC DNA]</scope>
    <source>
        <strain evidence="1 2">CBS 291.85</strain>
    </source>
</reference>
<dbReference type="OrthoDB" id="2269034at2759"/>
<gene>
    <name evidence="1" type="ORF">D9758_012062</name>
</gene>
<dbReference type="InterPro" id="IPR032675">
    <property type="entry name" value="LRR_dom_sf"/>
</dbReference>
<evidence type="ECO:0000313" key="2">
    <source>
        <dbReference type="Proteomes" id="UP000559256"/>
    </source>
</evidence>
<proteinExistence type="predicted"/>
<dbReference type="EMBL" id="JAACJM010000191">
    <property type="protein sequence ID" value="KAF5338810.1"/>
    <property type="molecule type" value="Genomic_DNA"/>
</dbReference>
<sequence length="552" mass="61823">MVAPGRIPSTSKVSSFWLVLKASQPDFHGTETVGADLTKKRIAQQDYVKPSSPVENLPTEILTLILALACPEYGLDVIKRAGGFSCPSTVPTLAISHVCSLWRNVVLSLPSLWAGIRLDLALLTGPVDYHFREIMRLYIDRSRRVGLDLYLEASGLQKLSRSQQQIAFAQHDSIIRLFLDERPRWRRVSFDVSHDISIFGYMQELMGTFEHLEEVRFVRAVLYNYQPYDAALSDDEPYCDAPNLRTLELSSTNVFDIEVMGTIDFKHVTSVILNNCYAHAWQHIGEVFRLFPHLQQLSIHVDSYPESFDNIPHRSSQTLQSLTMIVESFGAAAEVNAALTLPSLTHLNLSFHSSCKSDSSKAAWMDSFQAMLRRSSCQLQSLNFVCGDLFTTDEVTKLSSWLPTLTTLSLDADCQTLSTRFFENLTLHSSLAVPSGSEGVSDAKLVPVFPRLTSLDIKLSGLHIQHTQPSTSLPIPESIVSMIQSRQAVITITGTDATLSHFGLCALAREGVESEREWAKRLRSMMTVRLREYRDASTGHRRLTHSLELGEM</sequence>
<accession>A0A8H5CBT2</accession>
<organism evidence="1 2">
    <name type="scientific">Tetrapyrgos nigripes</name>
    <dbReference type="NCBI Taxonomy" id="182062"/>
    <lineage>
        <taxon>Eukaryota</taxon>
        <taxon>Fungi</taxon>
        <taxon>Dikarya</taxon>
        <taxon>Basidiomycota</taxon>
        <taxon>Agaricomycotina</taxon>
        <taxon>Agaricomycetes</taxon>
        <taxon>Agaricomycetidae</taxon>
        <taxon>Agaricales</taxon>
        <taxon>Marasmiineae</taxon>
        <taxon>Marasmiaceae</taxon>
        <taxon>Tetrapyrgos</taxon>
    </lineage>
</organism>
<dbReference type="SUPFAM" id="SSF52047">
    <property type="entry name" value="RNI-like"/>
    <property type="match status" value="1"/>
</dbReference>
<dbReference type="AlphaFoldDB" id="A0A8H5CBT2"/>